<evidence type="ECO:0000313" key="4">
    <source>
        <dbReference type="Proteomes" id="UP001299970"/>
    </source>
</evidence>
<accession>A0ABS9THR7</accession>
<feature type="domain" description="Pyridoxamine 5'-phosphate oxidase N-terminal" evidence="2">
    <location>
        <begin position="17"/>
        <end position="93"/>
    </location>
</feature>
<keyword evidence="4" id="KW-1185">Reference proteome</keyword>
<sequence>MATWRDVEIAEPGFAARVRKIFDAHKHKTIATLRSDGSPRISGIEAQLADGELTFGSMPGARKGADLRRDPRFALHSASEDPVEGNEAAWSGDAKIAGRAFHAGDVDGDMSGDLFRAEIDEVVRTGLNDAASMLVIETWTPARGLRRIERE</sequence>
<dbReference type="Pfam" id="PF01243">
    <property type="entry name" value="PNPOx_N"/>
    <property type="match status" value="1"/>
</dbReference>
<dbReference type="PANTHER" id="PTHR35176">
    <property type="entry name" value="HEME OXYGENASE HI_0854-RELATED"/>
    <property type="match status" value="1"/>
</dbReference>
<name>A0ABS9THR7_9PSEU</name>
<keyword evidence="1" id="KW-0560">Oxidoreductase</keyword>
<dbReference type="InterPro" id="IPR011576">
    <property type="entry name" value="Pyridox_Oxase_N"/>
</dbReference>
<organism evidence="3 4">
    <name type="scientific">Pseudonocardia alaniniphila</name>
    <dbReference type="NCBI Taxonomy" id="75291"/>
    <lineage>
        <taxon>Bacteria</taxon>
        <taxon>Bacillati</taxon>
        <taxon>Actinomycetota</taxon>
        <taxon>Actinomycetes</taxon>
        <taxon>Pseudonocardiales</taxon>
        <taxon>Pseudonocardiaceae</taxon>
        <taxon>Pseudonocardia</taxon>
    </lineage>
</organism>
<protein>
    <submittedName>
        <fullName evidence="3">Pyridoxamine 5'-phosphate oxidase family protein</fullName>
    </submittedName>
</protein>
<dbReference type="Proteomes" id="UP001299970">
    <property type="component" value="Unassembled WGS sequence"/>
</dbReference>
<gene>
    <name evidence="3" type="ORF">MMF94_20535</name>
</gene>
<proteinExistence type="predicted"/>
<dbReference type="InterPro" id="IPR052019">
    <property type="entry name" value="F420H2_bilvrd_red/Heme_oxyg"/>
</dbReference>
<evidence type="ECO:0000313" key="3">
    <source>
        <dbReference type="EMBL" id="MCH6168082.1"/>
    </source>
</evidence>
<evidence type="ECO:0000256" key="1">
    <source>
        <dbReference type="ARBA" id="ARBA00023002"/>
    </source>
</evidence>
<dbReference type="InterPro" id="IPR012349">
    <property type="entry name" value="Split_barrel_FMN-bd"/>
</dbReference>
<evidence type="ECO:0000259" key="2">
    <source>
        <dbReference type="Pfam" id="PF01243"/>
    </source>
</evidence>
<dbReference type="SUPFAM" id="SSF50475">
    <property type="entry name" value="FMN-binding split barrel"/>
    <property type="match status" value="1"/>
</dbReference>
<dbReference type="Gene3D" id="2.30.110.10">
    <property type="entry name" value="Electron Transport, Fmn-binding Protein, Chain A"/>
    <property type="match status" value="1"/>
</dbReference>
<dbReference type="RefSeq" id="WP_241038729.1">
    <property type="nucleotide sequence ID" value="NZ_BAAAJF010000001.1"/>
</dbReference>
<dbReference type="PANTHER" id="PTHR35176:SF6">
    <property type="entry name" value="HEME OXYGENASE HI_0854-RELATED"/>
    <property type="match status" value="1"/>
</dbReference>
<reference evidence="3 4" key="1">
    <citation type="submission" date="2022-03" db="EMBL/GenBank/DDBJ databases">
        <title>Pseudonocardia alaer sp. nov., a novel actinomycete isolated from reed forest soil.</title>
        <authorList>
            <person name="Wang L."/>
        </authorList>
    </citation>
    <scope>NUCLEOTIDE SEQUENCE [LARGE SCALE GENOMIC DNA]</scope>
    <source>
        <strain evidence="3 4">Y-16303</strain>
    </source>
</reference>
<dbReference type="EMBL" id="JAKXMK010000017">
    <property type="protein sequence ID" value="MCH6168082.1"/>
    <property type="molecule type" value="Genomic_DNA"/>
</dbReference>
<comment type="caution">
    <text evidence="3">The sequence shown here is derived from an EMBL/GenBank/DDBJ whole genome shotgun (WGS) entry which is preliminary data.</text>
</comment>